<evidence type="ECO:0000313" key="2">
    <source>
        <dbReference type="Proteomes" id="UP000007502"/>
    </source>
</evidence>
<proteinExistence type="predicted"/>
<dbReference type="EMBL" id="HQ641347">
    <property type="protein sequence ID" value="ADX87827.1"/>
    <property type="molecule type" value="Genomic_DNA"/>
</dbReference>
<gene>
    <name evidence="1" type="primary">ORF11</name>
</gene>
<protein>
    <submittedName>
        <fullName evidence="1">Uncharacterized protein ORF11</fullName>
    </submittedName>
</protein>
<keyword evidence="2" id="KW-1185">Reference proteome</keyword>
<dbReference type="Proteomes" id="UP000007502">
    <property type="component" value="Segment"/>
</dbReference>
<evidence type="ECO:0000313" key="1">
    <source>
        <dbReference type="EMBL" id="ADX87827.1"/>
    </source>
</evidence>
<reference evidence="1 2" key="1">
    <citation type="journal article" date="2011" name="MBio">
        <title>Evidence of a dominant lineage of Vibrio cholerae-specific lytic bacteriophages shed by cholera patients over a 10-year period in Dhaka, Bangladesh.</title>
        <authorList>
            <person name="Seed K.D."/>
            <person name="Bodi K.L."/>
            <person name="Kropinski A.M."/>
            <person name="Ackermann H.W."/>
            <person name="Calderwood S.B."/>
            <person name="Qadri F."/>
            <person name="Camilli A."/>
        </authorList>
    </citation>
    <scope>NUCLEOTIDE SEQUENCE [LARGE SCALE GENOMIC DNA]</scope>
</reference>
<sequence length="63" mass="7214">MDFQQITQNETFQQYILLEALKLLSKDTGINIECLIEQFPNNAKLREECAKIAVETAKILATK</sequence>
<dbReference type="KEGG" id="vg:10228490"/>
<name>F1D133_9CAUD</name>
<dbReference type="RefSeq" id="YP_004250952.1">
    <property type="nucleotide sequence ID" value="NC_015157.1"/>
</dbReference>
<dbReference type="GeneID" id="10228490"/>
<organism evidence="1 2">
    <name type="scientific">Vibrio phage ICP1</name>
    <dbReference type="NCBI Taxonomy" id="979525"/>
    <lineage>
        <taxon>Viruses</taxon>
        <taxon>Duplodnaviria</taxon>
        <taxon>Heunggongvirae</taxon>
        <taxon>Uroviricota</taxon>
        <taxon>Caudoviricetes</taxon>
        <taxon>Mohonavirus</taxon>
        <taxon>Mohonavirus ICP1</taxon>
    </lineage>
</organism>
<accession>F1D133</accession>